<dbReference type="Proteomes" id="UP000246115">
    <property type="component" value="Chromosome"/>
</dbReference>
<dbReference type="Pfam" id="PF20207">
    <property type="entry name" value="DUF6568"/>
    <property type="match status" value="1"/>
</dbReference>
<accession>A0A346NET1</accession>
<dbReference type="Proteomes" id="UP000262901">
    <property type="component" value="Unassembled WGS sequence"/>
</dbReference>
<dbReference type="Proteomes" id="UP000264056">
    <property type="component" value="Unassembled WGS sequence"/>
</dbReference>
<dbReference type="AlphaFoldDB" id="A0A372KK00"/>
<evidence type="ECO:0000313" key="4">
    <source>
        <dbReference type="Proteomes" id="UP000246115"/>
    </source>
</evidence>
<dbReference type="Gene3D" id="3.40.30.10">
    <property type="entry name" value="Glutaredoxin"/>
    <property type="match status" value="1"/>
</dbReference>
<keyword evidence="6" id="KW-1185">Reference proteome</keyword>
<evidence type="ECO:0000313" key="2">
    <source>
        <dbReference type="EMBL" id="RFU50102.1"/>
    </source>
</evidence>
<proteinExistence type="predicted"/>
<reference evidence="4" key="3">
    <citation type="submission" date="2018-08" db="EMBL/GenBank/DDBJ databases">
        <title>Streptococcus chenjunshii sp. nov., isolated from stools sample of the Tibetan antelope in the Qinghai-Tibet plateau, China.</title>
        <authorList>
            <person name="Tian Z."/>
        </authorList>
    </citation>
    <scope>NUCLEOTIDE SEQUENCE [LARGE SCALE GENOMIC DNA]</scope>
    <source>
        <strain evidence="4">Z15</strain>
    </source>
</reference>
<dbReference type="InterPro" id="IPR036249">
    <property type="entry name" value="Thioredoxin-like_sf"/>
</dbReference>
<evidence type="ECO:0000313" key="6">
    <source>
        <dbReference type="Proteomes" id="UP000264056"/>
    </source>
</evidence>
<evidence type="ECO:0000313" key="5">
    <source>
        <dbReference type="Proteomes" id="UP000262901"/>
    </source>
</evidence>
<dbReference type="EMBL" id="QVQZ01000046">
    <property type="protein sequence ID" value="RFU52254.1"/>
    <property type="molecule type" value="Genomic_DNA"/>
</dbReference>
<protein>
    <submittedName>
        <fullName evidence="3">Thiol reductase thioredoxin</fullName>
    </submittedName>
</protein>
<reference evidence="2 6" key="1">
    <citation type="submission" date="2018-08" db="EMBL/GenBank/DDBJ databases">
        <title>Draft genome of Streptococcus sp .nov. Z2.</title>
        <authorList>
            <person name="Tian Z."/>
        </authorList>
    </citation>
    <scope>NUCLEOTIDE SEQUENCE [LARGE SCALE GENOMIC DNA]</scope>
    <source>
        <strain evidence="2 6">Z2</strain>
    </source>
</reference>
<reference evidence="3 5" key="2">
    <citation type="submission" date="2018-08" db="EMBL/GenBank/DDBJ databases">
        <title>Draft genome of Streptococcus sp. nov. Z1.</title>
        <authorList>
            <person name="Tian Z."/>
        </authorList>
    </citation>
    <scope>NUCLEOTIDE SEQUENCE [LARGE SCALE GENOMIC DNA]</scope>
    <source>
        <strain evidence="3">Z1</strain>
        <strain evidence="5">Z1(2018)</strain>
    </source>
</reference>
<gene>
    <name evidence="1" type="ORF">DDV21_010870</name>
    <name evidence="2" type="ORF">DDV22_10375</name>
    <name evidence="3" type="ORF">DDV23_10600</name>
</gene>
<reference evidence="1" key="4">
    <citation type="journal article" date="2019" name="Int. J. Syst. Evol. Microbiol.">
        <title>Streptococcus chenjunshii sp. nov. isolated from feces of Tibetan antelopes.</title>
        <authorList>
            <person name="Tian Z."/>
            <person name="Lu S."/>
            <person name="Jin D."/>
            <person name="Yang J."/>
            <person name="Pu J."/>
            <person name="Lai X.H."/>
            <person name="Bai X.N."/>
            <person name="Wu X.M."/>
            <person name="Li J."/>
            <person name="Wang S."/>
            <person name="Xu J."/>
        </authorList>
    </citation>
    <scope>NUCLEOTIDE SEQUENCE</scope>
    <source>
        <strain evidence="1">Z15</strain>
    </source>
</reference>
<sequence>MSTFTESIQHFTEITAAAAQEQISSGAKFILFVGRETCPFCRRFAPKLAQAALAANAEVSFLNSEDAADAQAIQAFRQQYEIPTVPGLLVAEQGQVKVICDSSLSEEAIAEFIG</sequence>
<dbReference type="OrthoDB" id="9792987at2"/>
<dbReference type="EMBL" id="QVQY01000045">
    <property type="protein sequence ID" value="RFU50102.1"/>
    <property type="molecule type" value="Genomic_DNA"/>
</dbReference>
<dbReference type="KEGG" id="schj:DDV21_010870"/>
<accession>A0A372KK00</accession>
<evidence type="ECO:0000313" key="1">
    <source>
        <dbReference type="EMBL" id="AXQ79526.1"/>
    </source>
</evidence>
<dbReference type="PROSITE" id="PS51354">
    <property type="entry name" value="GLUTAREDOXIN_2"/>
    <property type="match status" value="1"/>
</dbReference>
<dbReference type="InterPro" id="IPR046698">
    <property type="entry name" value="PedC-like"/>
</dbReference>
<dbReference type="RefSeq" id="WP_116879073.1">
    <property type="nucleotide sequence ID" value="NZ_CP031733.1"/>
</dbReference>
<dbReference type="EMBL" id="CP031733">
    <property type="protein sequence ID" value="AXQ79526.1"/>
    <property type="molecule type" value="Genomic_DNA"/>
</dbReference>
<organism evidence="3 5">
    <name type="scientific">Streptococcus chenjunshii</name>
    <dbReference type="NCBI Taxonomy" id="2173853"/>
    <lineage>
        <taxon>Bacteria</taxon>
        <taxon>Bacillati</taxon>
        <taxon>Bacillota</taxon>
        <taxon>Bacilli</taxon>
        <taxon>Lactobacillales</taxon>
        <taxon>Streptococcaceae</taxon>
        <taxon>Streptococcus</taxon>
    </lineage>
</organism>
<evidence type="ECO:0000313" key="3">
    <source>
        <dbReference type="EMBL" id="RFU52254.1"/>
    </source>
</evidence>
<dbReference type="SUPFAM" id="SSF52833">
    <property type="entry name" value="Thioredoxin-like"/>
    <property type="match status" value="1"/>
</dbReference>
<name>A0A372KK00_9STRE</name>